<organism evidence="1 2">
    <name type="scientific">Sphingobacterium zhuxiongii</name>
    <dbReference type="NCBI Taxonomy" id="2662364"/>
    <lineage>
        <taxon>Bacteria</taxon>
        <taxon>Pseudomonadati</taxon>
        <taxon>Bacteroidota</taxon>
        <taxon>Sphingobacteriia</taxon>
        <taxon>Sphingobacteriales</taxon>
        <taxon>Sphingobacteriaceae</taxon>
        <taxon>Sphingobacterium</taxon>
    </lineage>
</organism>
<reference evidence="1 2" key="1">
    <citation type="submission" date="2019-10" db="EMBL/GenBank/DDBJ databases">
        <authorList>
            <person name="Dong K."/>
        </authorList>
    </citation>
    <scope>NUCLEOTIDE SEQUENCE [LARGE SCALE GENOMIC DNA]</scope>
    <source>
        <strain evidence="2">dk4302</strain>
    </source>
</reference>
<sequence>MSSSKNSDFLEEVKQIDLVYYLSSLGYEPIRIRGNEFWYLSPLRIEKTASFKINRKLNRWYDFGLGRGGSLIDLGIHLENCSIADVISKIKDSKLIFPRNLTLAVPLEYRKQNKIEILSNTSLRSVELLEYLQHRRIAISIADLYCRELTYRVKNNQYKAIGFANRSGGFELRNPITKISTSPKDISHFATGNREIQVFEGFMDFLTFRTLNKQIDDQSADFLILNSVSLFERAEQVLATYDRVGLFFDQDAAGRALTERALCLGAKFYDQSELYQGYKDLNDWVMEYGKRQTLHPTGTLRIK</sequence>
<protein>
    <submittedName>
        <fullName evidence="1">DNA primase</fullName>
    </submittedName>
</protein>
<proteinExistence type="predicted"/>
<dbReference type="SUPFAM" id="SSF56731">
    <property type="entry name" value="DNA primase core"/>
    <property type="match status" value="1"/>
</dbReference>
<evidence type="ECO:0000313" key="2">
    <source>
        <dbReference type="Proteomes" id="UP000326921"/>
    </source>
</evidence>
<dbReference type="AlphaFoldDB" id="A0A5Q0QF86"/>
<keyword evidence="2" id="KW-1185">Reference proteome</keyword>
<dbReference type="SUPFAM" id="SSF57783">
    <property type="entry name" value="Zinc beta-ribbon"/>
    <property type="match status" value="1"/>
</dbReference>
<dbReference type="Proteomes" id="UP000326921">
    <property type="component" value="Chromosome"/>
</dbReference>
<evidence type="ECO:0000313" key="1">
    <source>
        <dbReference type="EMBL" id="QGA27939.1"/>
    </source>
</evidence>
<dbReference type="RefSeq" id="WP_153512766.1">
    <property type="nucleotide sequence ID" value="NZ_CP045652.1"/>
</dbReference>
<accession>A0A5Q0QF86</accession>
<dbReference type="KEGG" id="sphe:GFH32_17100"/>
<dbReference type="EMBL" id="CP045652">
    <property type="protein sequence ID" value="QGA27939.1"/>
    <property type="molecule type" value="Genomic_DNA"/>
</dbReference>
<dbReference type="GO" id="GO:0006260">
    <property type="term" value="P:DNA replication"/>
    <property type="evidence" value="ECO:0007669"/>
    <property type="project" value="InterPro"/>
</dbReference>
<name>A0A5Q0QF86_9SPHI</name>
<dbReference type="Gene3D" id="3.90.580.10">
    <property type="entry name" value="Zinc finger, CHC2-type domain"/>
    <property type="match status" value="1"/>
</dbReference>
<dbReference type="InterPro" id="IPR036977">
    <property type="entry name" value="DNA_primase_Znf_CHC2"/>
</dbReference>
<dbReference type="GO" id="GO:0008270">
    <property type="term" value="F:zinc ion binding"/>
    <property type="evidence" value="ECO:0007669"/>
    <property type="project" value="InterPro"/>
</dbReference>
<dbReference type="GO" id="GO:0003677">
    <property type="term" value="F:DNA binding"/>
    <property type="evidence" value="ECO:0007669"/>
    <property type="project" value="InterPro"/>
</dbReference>
<gene>
    <name evidence="1" type="ORF">GFH32_17100</name>
</gene>
<dbReference type="Pfam" id="PF13155">
    <property type="entry name" value="Toprim_2"/>
    <property type="match status" value="1"/>
</dbReference>
<dbReference type="Gene3D" id="3.40.1360.10">
    <property type="match status" value="1"/>
</dbReference>